<evidence type="ECO:0000256" key="4">
    <source>
        <dbReference type="ARBA" id="ARBA00022989"/>
    </source>
</evidence>
<dbReference type="InterPro" id="IPR038330">
    <property type="entry name" value="TspO/MBR-related_sf"/>
</dbReference>
<dbReference type="RefSeq" id="WP_345208788.1">
    <property type="nucleotide sequence ID" value="NZ_BAABGM010000032.1"/>
</dbReference>
<evidence type="ECO:0000256" key="6">
    <source>
        <dbReference type="SAM" id="Phobius"/>
    </source>
</evidence>
<keyword evidence="5 6" id="KW-0472">Membrane</keyword>
<accession>A0ABP8KRR7</accession>
<proteinExistence type="inferred from homology"/>
<comment type="caution">
    <text evidence="7">The sequence shown here is derived from an EMBL/GenBank/DDBJ whole genome shotgun (WGS) entry which is preliminary data.</text>
</comment>
<feature type="transmembrane region" description="Helical" evidence="6">
    <location>
        <begin position="47"/>
        <end position="75"/>
    </location>
</feature>
<comment type="similarity">
    <text evidence="2">Belongs to the TspO/BZRP family.</text>
</comment>
<dbReference type="Proteomes" id="UP001500945">
    <property type="component" value="Unassembled WGS sequence"/>
</dbReference>
<comment type="subcellular location">
    <subcellularLocation>
        <location evidence="1">Membrane</location>
        <topology evidence="1">Multi-pass membrane protein</topology>
    </subcellularLocation>
</comment>
<evidence type="ECO:0000256" key="3">
    <source>
        <dbReference type="ARBA" id="ARBA00022692"/>
    </source>
</evidence>
<dbReference type="Pfam" id="PF03073">
    <property type="entry name" value="TspO_MBR"/>
    <property type="match status" value="1"/>
</dbReference>
<keyword evidence="4 6" id="KW-1133">Transmembrane helix</keyword>
<sequence>MTPQGLGLVTAVLTVVTGYAVLASRWTTAGSRWAAALQRPRWQPPDAVFGVGWPLNVGALAVSGITVATGLAVGYHRLAGKPS</sequence>
<dbReference type="EMBL" id="BAABGM010000032">
    <property type="protein sequence ID" value="GAA4413906.1"/>
    <property type="molecule type" value="Genomic_DNA"/>
</dbReference>
<gene>
    <name evidence="7" type="ORF">GCM10023168_37080</name>
</gene>
<organism evidence="7 8">
    <name type="scientific">Fodinibacter luteus</name>
    <dbReference type="NCBI Taxonomy" id="552064"/>
    <lineage>
        <taxon>Bacteria</taxon>
        <taxon>Bacillati</taxon>
        <taxon>Actinomycetota</taxon>
        <taxon>Actinomycetes</taxon>
        <taxon>Micrococcales</taxon>
        <taxon>Intrasporangiaceae</taxon>
        <taxon>Fodinibacter (ex Wang et al. 2009)</taxon>
    </lineage>
</organism>
<evidence type="ECO:0000313" key="7">
    <source>
        <dbReference type="EMBL" id="GAA4413906.1"/>
    </source>
</evidence>
<keyword evidence="8" id="KW-1185">Reference proteome</keyword>
<evidence type="ECO:0000256" key="2">
    <source>
        <dbReference type="ARBA" id="ARBA00007524"/>
    </source>
</evidence>
<dbReference type="Gene3D" id="1.20.1260.100">
    <property type="entry name" value="TspO/MBR protein"/>
    <property type="match status" value="1"/>
</dbReference>
<protein>
    <submittedName>
        <fullName evidence="7">Uncharacterized protein</fullName>
    </submittedName>
</protein>
<name>A0ABP8KRR7_9MICO</name>
<dbReference type="InterPro" id="IPR004307">
    <property type="entry name" value="TspO_MBR"/>
</dbReference>
<evidence type="ECO:0000313" key="8">
    <source>
        <dbReference type="Proteomes" id="UP001500945"/>
    </source>
</evidence>
<evidence type="ECO:0000256" key="5">
    <source>
        <dbReference type="ARBA" id="ARBA00023136"/>
    </source>
</evidence>
<evidence type="ECO:0000256" key="1">
    <source>
        <dbReference type="ARBA" id="ARBA00004141"/>
    </source>
</evidence>
<keyword evidence="3 6" id="KW-0812">Transmembrane</keyword>
<reference evidence="8" key="1">
    <citation type="journal article" date="2019" name="Int. J. Syst. Evol. Microbiol.">
        <title>The Global Catalogue of Microorganisms (GCM) 10K type strain sequencing project: providing services to taxonomists for standard genome sequencing and annotation.</title>
        <authorList>
            <consortium name="The Broad Institute Genomics Platform"/>
            <consortium name="The Broad Institute Genome Sequencing Center for Infectious Disease"/>
            <person name="Wu L."/>
            <person name="Ma J."/>
        </authorList>
    </citation>
    <scope>NUCLEOTIDE SEQUENCE [LARGE SCALE GENOMIC DNA]</scope>
    <source>
        <strain evidence="8">JCM 17809</strain>
    </source>
</reference>